<evidence type="ECO:0000256" key="5">
    <source>
        <dbReference type="ARBA" id="ARBA00023136"/>
    </source>
</evidence>
<organism evidence="8 9">
    <name type="scientific">Zavarzinia compransoris</name>
    <dbReference type="NCBI Taxonomy" id="1264899"/>
    <lineage>
        <taxon>Bacteria</taxon>
        <taxon>Pseudomonadati</taxon>
        <taxon>Pseudomonadota</taxon>
        <taxon>Alphaproteobacteria</taxon>
        <taxon>Rhodospirillales</taxon>
        <taxon>Zavarziniaceae</taxon>
        <taxon>Zavarzinia</taxon>
    </lineage>
</organism>
<dbReference type="AlphaFoldDB" id="A0A317E214"/>
<feature type="transmembrane region" description="Helical" evidence="6">
    <location>
        <begin position="657"/>
        <end position="679"/>
    </location>
</feature>
<dbReference type="InterPro" id="IPR000731">
    <property type="entry name" value="SSD"/>
</dbReference>
<evidence type="ECO:0000256" key="1">
    <source>
        <dbReference type="ARBA" id="ARBA00004651"/>
    </source>
</evidence>
<evidence type="ECO:0000313" key="9">
    <source>
        <dbReference type="Proteomes" id="UP000246077"/>
    </source>
</evidence>
<dbReference type="Proteomes" id="UP000246077">
    <property type="component" value="Unassembled WGS sequence"/>
</dbReference>
<feature type="transmembrane region" description="Helical" evidence="6">
    <location>
        <begin position="732"/>
        <end position="752"/>
    </location>
</feature>
<dbReference type="Pfam" id="PF03176">
    <property type="entry name" value="MMPL"/>
    <property type="match status" value="1"/>
</dbReference>
<sequence length="807" mass="88272">MSTAKTHSQGPATFARRVVEGMSNLLVRFRFVVLAAAIGITGFLGYEARNIQLDPGFAKLIPIHHPFMQAFAKYAFIFPGHNRVVLNLHWKGEGDMYNKEFMTEMEKLSNEVFFLPNVDRTRVTSLFSPSVRYTKVTEEGFIGAPIIPEIFNKTDDELAQVRRNVEDAGIIGRLVGNDGRDAMIMFEIQENVAGERIRVNYYELAHKLDEMRAKYENKNVEVNVIGFVMIVGAIVDGLLGVIAFFGISFLITTVLLYLYCRSWKLTGLSLVVALLPVIWLGGLLPMLGAGIDPISILVPFLIFSIGVSHAVQMTNAWKQSVLAGVSSIEASRRSFQALFVPGALALITNGLGFLVIMRIEIDIVRELGMTASMGVMLMIVTNKLILPVLLSLINLEKSARKRAHAVDDGEEVRKSWWLLSRLATRKPALIAFAVWAALAVVSAIDSRDLKTGDVGQGAPELWPGDRYNVDNAAILSRYDIGTDILTVIVESKGYTEACLSHDVMAAVDRFDLFARGIHGVQSVLSVPAIGKMVIAGMNEGNPRWAGLPRSENGLAVGGYAYNPDIGLNTEGCQAMKVDIFLVNHDGALVAHVLEEVQAYLAAEKTPNVSFLLASGNVGVTAATNQAVEEAELEMLLSIFGAISLLCFLTFRSWQAVVCIIVPLTIVSIFCNALMAHLGIGLKVSTLPVIALGVGVGVDYGIYIYERLIHEMRHEGRNLREAFYEAMKQRGTAALFTAITMSVGVFTWAFSALKFQADMGILLSFMFLVNVFGAIFLLPALAAWLLPERGFAREAAKTVADPLVATSR</sequence>
<keyword evidence="5 6" id="KW-0472">Membrane</keyword>
<dbReference type="PANTHER" id="PTHR33406:SF10">
    <property type="entry name" value="SSD DOMAIN-CONTAINING PROTEIN"/>
    <property type="match status" value="1"/>
</dbReference>
<feature type="transmembrane region" description="Helical" evidence="6">
    <location>
        <begin position="27"/>
        <end position="46"/>
    </location>
</feature>
<name>A0A317E214_9PROT</name>
<accession>A0A317E214</accession>
<feature type="transmembrane region" description="Helical" evidence="6">
    <location>
        <begin position="371"/>
        <end position="393"/>
    </location>
</feature>
<dbReference type="OrthoDB" id="7613898at2"/>
<evidence type="ECO:0000256" key="3">
    <source>
        <dbReference type="ARBA" id="ARBA00022692"/>
    </source>
</evidence>
<keyword evidence="3 6" id="KW-0812">Transmembrane</keyword>
<feature type="transmembrane region" description="Helical" evidence="6">
    <location>
        <begin position="685"/>
        <end position="704"/>
    </location>
</feature>
<comment type="caution">
    <text evidence="8">The sequence shown here is derived from an EMBL/GenBank/DDBJ whole genome shotgun (WGS) entry which is preliminary data.</text>
</comment>
<evidence type="ECO:0000313" key="8">
    <source>
        <dbReference type="EMBL" id="PWR19185.1"/>
    </source>
</evidence>
<dbReference type="EMBL" id="QGLF01000005">
    <property type="protein sequence ID" value="PWR19185.1"/>
    <property type="molecule type" value="Genomic_DNA"/>
</dbReference>
<keyword evidence="9" id="KW-1185">Reference proteome</keyword>
<dbReference type="GO" id="GO:0005886">
    <property type="term" value="C:plasma membrane"/>
    <property type="evidence" value="ECO:0007669"/>
    <property type="project" value="UniProtKB-SubCell"/>
</dbReference>
<reference evidence="9" key="1">
    <citation type="submission" date="2018-05" db="EMBL/GenBank/DDBJ databases">
        <title>Zavarzinia sp. HR-AS.</title>
        <authorList>
            <person name="Lee Y."/>
            <person name="Jeon C.O."/>
        </authorList>
    </citation>
    <scope>NUCLEOTIDE SEQUENCE [LARGE SCALE GENOMIC DNA]</scope>
    <source>
        <strain evidence="9">DSM 1231</strain>
    </source>
</reference>
<feature type="domain" description="SSD" evidence="7">
    <location>
        <begin position="282"/>
        <end position="392"/>
    </location>
</feature>
<dbReference type="SUPFAM" id="SSF82866">
    <property type="entry name" value="Multidrug efflux transporter AcrB transmembrane domain"/>
    <property type="match status" value="2"/>
</dbReference>
<dbReference type="RefSeq" id="WP_109922869.1">
    <property type="nucleotide sequence ID" value="NZ_QGLF01000005.1"/>
</dbReference>
<evidence type="ECO:0000256" key="6">
    <source>
        <dbReference type="SAM" id="Phobius"/>
    </source>
</evidence>
<evidence type="ECO:0000256" key="4">
    <source>
        <dbReference type="ARBA" id="ARBA00022989"/>
    </source>
</evidence>
<dbReference type="PANTHER" id="PTHR33406">
    <property type="entry name" value="MEMBRANE PROTEIN MJ1562-RELATED"/>
    <property type="match status" value="1"/>
</dbReference>
<evidence type="ECO:0000256" key="2">
    <source>
        <dbReference type="ARBA" id="ARBA00022475"/>
    </source>
</evidence>
<evidence type="ECO:0000259" key="7">
    <source>
        <dbReference type="PROSITE" id="PS50156"/>
    </source>
</evidence>
<keyword evidence="2" id="KW-1003">Cell membrane</keyword>
<feature type="transmembrane region" description="Helical" evidence="6">
    <location>
        <begin position="294"/>
        <end position="317"/>
    </location>
</feature>
<keyword evidence="4 6" id="KW-1133">Transmembrane helix</keyword>
<proteinExistence type="predicted"/>
<dbReference type="Gene3D" id="1.20.1640.10">
    <property type="entry name" value="Multidrug efflux transporter AcrB transmembrane domain"/>
    <property type="match status" value="2"/>
</dbReference>
<dbReference type="InterPro" id="IPR004869">
    <property type="entry name" value="MMPL_dom"/>
</dbReference>
<gene>
    <name evidence="8" type="ORF">DKG75_19740</name>
</gene>
<feature type="transmembrane region" description="Helical" evidence="6">
    <location>
        <begin position="338"/>
        <end position="359"/>
    </location>
</feature>
<comment type="subcellular location">
    <subcellularLocation>
        <location evidence="1">Cell membrane</location>
        <topology evidence="1">Multi-pass membrane protein</topology>
    </subcellularLocation>
</comment>
<feature type="transmembrane region" description="Helical" evidence="6">
    <location>
        <begin position="758"/>
        <end position="785"/>
    </location>
</feature>
<dbReference type="InterPro" id="IPR050545">
    <property type="entry name" value="Mycobact_MmpL"/>
</dbReference>
<protein>
    <submittedName>
        <fullName evidence="8">Transporter</fullName>
    </submittedName>
</protein>
<feature type="transmembrane region" description="Helical" evidence="6">
    <location>
        <begin position="241"/>
        <end position="260"/>
    </location>
</feature>
<feature type="transmembrane region" description="Helical" evidence="6">
    <location>
        <begin position="267"/>
        <end position="288"/>
    </location>
</feature>
<dbReference type="PROSITE" id="PS50156">
    <property type="entry name" value="SSD"/>
    <property type="match status" value="1"/>
</dbReference>